<dbReference type="PANTHER" id="PTHR15829">
    <property type="entry name" value="PROTEIN KINASE PKN/PRK1, EFFECTOR"/>
    <property type="match status" value="1"/>
</dbReference>
<feature type="region of interest" description="Disordered" evidence="2">
    <location>
        <begin position="387"/>
        <end position="480"/>
    </location>
</feature>
<feature type="compositionally biased region" description="Low complexity" evidence="2">
    <location>
        <begin position="35"/>
        <end position="45"/>
    </location>
</feature>
<dbReference type="Proteomes" id="UP000018468">
    <property type="component" value="Linkage group LG18"/>
</dbReference>
<dbReference type="Pfam" id="PF15903">
    <property type="entry name" value="PL48"/>
    <property type="match status" value="1"/>
</dbReference>
<dbReference type="AlphaFoldDB" id="W5MKT5"/>
<feature type="region of interest" description="Disordered" evidence="2">
    <location>
        <begin position="1"/>
        <end position="68"/>
    </location>
</feature>
<feature type="compositionally biased region" description="Polar residues" evidence="2">
    <location>
        <begin position="322"/>
        <end position="331"/>
    </location>
</feature>
<evidence type="ECO:0000259" key="3">
    <source>
        <dbReference type="Pfam" id="PF15903"/>
    </source>
</evidence>
<dbReference type="Pfam" id="PF13646">
    <property type="entry name" value="HEAT_2"/>
    <property type="match status" value="1"/>
</dbReference>
<accession>W5MKT5</accession>
<sequence length="935" mass="103941">MSVKLRFESPAEGGGVRRSRSFAGFGTPLSRHARVSSVRSSVRSRGFSGKSPRMPHSSRSPVASQPEQVERVFQTLRRGLKEYLEGHQAELDFLTAQQRDSKRISRLAFLYDLEKEIRALERYIRRLEFHISKVEELHEAYAIQWRLCTGAANMKRAFALSPSTRASRESLLQLGRSQRQCLEDMFMMEGELELLLGELHIKMKGLIGFARLCPGDQYEVLIRLGRQRWKLKGKIEADDRQSWDEEEMVFLPHIQENFEIKVTEVKGLGSVLVGVVTCESLDFFQARPHIMVVDITELGTIKLQMEVMWDPSSPFDSGETRPMSTSTSKLSVPSRKGSLYSWTPPSTPSFTEKYFISVARRLQDPENSFALSSQESRGVSLLSYLTDTSQGSQSPVIGGDEPQAAEDGAPVAPGVPQEQAEDTPLPAGSPLPQHRYGTPDILKQNGDLPPVRDLAKGGSLDSDPPAGLDAPRRTPAEDRRQRRRLALRIGQLLLELDAAVKSQGRGERELQRLESLILHLGDILKNDLYLHKTSSTETLAVEEVLGSFDFLCTDFSADELSCLGSLRQGDTGISTFRESTLRSLGLLHQDTASTSKPEVTPFTTGNFGLDQALEIHLSICSELLKQMKQMDSALVQAEILEELSLQVNVLEKVSKLSLGKNAELYSAKDIVPKSQRLKGLLAFWDECSENTSVFCCPAETFLKTLRKRFIHRLKAKQPGQVDTVFAQLLQLVLSSCRLVPAPPRCPDQVTVFQFFGYLSRCGLTDFGEHLSHLASEVTLIGALESPGRRRALDKLRGKRIAELQPLGRTLQLLAALQVDANSRVAKAATSCLSKASASKSFRAKAVVFYTEALKDPSPRCQQAACLALKCLKAAESVDLIADLWRSADEDVRHAAREAVLSFGKKGHLAFQRMDKICLELQEDAFQNADTEITIL</sequence>
<comment type="similarity">
    <text evidence="1">Belongs to the RIPOR family.</text>
</comment>
<dbReference type="eggNOG" id="ENOG502QY15">
    <property type="taxonomic scope" value="Eukaryota"/>
</dbReference>
<dbReference type="SUPFAM" id="SSF48371">
    <property type="entry name" value="ARM repeat"/>
    <property type="match status" value="1"/>
</dbReference>
<dbReference type="InParanoid" id="W5MKT5"/>
<evidence type="ECO:0000313" key="5">
    <source>
        <dbReference type="Proteomes" id="UP000018468"/>
    </source>
</evidence>
<evidence type="ECO:0000256" key="1">
    <source>
        <dbReference type="ARBA" id="ARBA00005744"/>
    </source>
</evidence>
<dbReference type="HOGENOM" id="CLU_006211_1_0_1"/>
<dbReference type="STRING" id="7918.ENSLOCP00000008994"/>
<dbReference type="FunCoup" id="W5MKT5">
    <property type="interactions" value="558"/>
</dbReference>
<protein>
    <submittedName>
        <fullName evidence="4">RIPOR family member 3</fullName>
    </submittedName>
</protein>
<dbReference type="EMBL" id="AHAT01024199">
    <property type="status" value="NOT_ANNOTATED_CDS"/>
    <property type="molecule type" value="Genomic_DNA"/>
</dbReference>
<reference evidence="4" key="3">
    <citation type="submission" date="2025-09" db="UniProtKB">
        <authorList>
            <consortium name="Ensembl"/>
        </authorList>
    </citation>
    <scope>IDENTIFICATION</scope>
</reference>
<dbReference type="OMA" id="ELDYLCG"/>
<feature type="domain" description="FAM65 N-terminal" evidence="3">
    <location>
        <begin position="16"/>
        <end position="360"/>
    </location>
</feature>
<dbReference type="Bgee" id="ENSLOCG00000007402">
    <property type="expression patterns" value="Expressed in muscle tissue and 10 other cell types or tissues"/>
</dbReference>
<proteinExistence type="inferred from homology"/>
<feature type="compositionally biased region" description="Polar residues" evidence="2">
    <location>
        <begin position="57"/>
        <end position="67"/>
    </location>
</feature>
<dbReference type="GeneTree" id="ENSGT00940000153717"/>
<dbReference type="Gene3D" id="1.25.10.10">
    <property type="entry name" value="Leucine-rich Repeat Variant"/>
    <property type="match status" value="1"/>
</dbReference>
<dbReference type="InterPro" id="IPR011989">
    <property type="entry name" value="ARM-like"/>
</dbReference>
<reference evidence="5" key="1">
    <citation type="submission" date="2011-12" db="EMBL/GenBank/DDBJ databases">
        <title>The Draft Genome of Lepisosteus oculatus.</title>
        <authorList>
            <consortium name="The Broad Institute Genome Assembly &amp; Analysis Group"/>
            <consortium name="Computational R&amp;D Group"/>
            <consortium name="and Sequencing Platform"/>
            <person name="Di Palma F."/>
            <person name="Alfoldi J."/>
            <person name="Johnson J."/>
            <person name="Berlin A."/>
            <person name="Gnerre S."/>
            <person name="Jaffe D."/>
            <person name="MacCallum I."/>
            <person name="Young S."/>
            <person name="Walker B.J."/>
            <person name="Lander E.S."/>
            <person name="Lindblad-Toh K."/>
        </authorList>
    </citation>
    <scope>NUCLEOTIDE SEQUENCE [LARGE SCALE GENOMIC DNA]</scope>
</reference>
<organism evidence="4 5">
    <name type="scientific">Lepisosteus oculatus</name>
    <name type="common">Spotted gar</name>
    <dbReference type="NCBI Taxonomy" id="7918"/>
    <lineage>
        <taxon>Eukaryota</taxon>
        <taxon>Metazoa</taxon>
        <taxon>Chordata</taxon>
        <taxon>Craniata</taxon>
        <taxon>Vertebrata</taxon>
        <taxon>Euteleostomi</taxon>
        <taxon>Actinopterygii</taxon>
        <taxon>Neopterygii</taxon>
        <taxon>Holostei</taxon>
        <taxon>Semionotiformes</taxon>
        <taxon>Lepisosteidae</taxon>
        <taxon>Lepisosteus</taxon>
    </lineage>
</organism>
<dbReference type="InterPro" id="IPR026136">
    <property type="entry name" value="RIPOR3"/>
</dbReference>
<keyword evidence="5" id="KW-1185">Reference proteome</keyword>
<dbReference type="PANTHER" id="PTHR15829:SF15">
    <property type="entry name" value="RIPOR FAMILY MEMBER 3"/>
    <property type="match status" value="1"/>
</dbReference>
<dbReference type="EMBL" id="AHAT01024200">
    <property type="status" value="NOT_ANNOTATED_CDS"/>
    <property type="molecule type" value="Genomic_DNA"/>
</dbReference>
<dbReference type="InterPro" id="IPR016024">
    <property type="entry name" value="ARM-type_fold"/>
</dbReference>
<reference evidence="4" key="2">
    <citation type="submission" date="2025-08" db="UniProtKB">
        <authorList>
            <consortium name="Ensembl"/>
        </authorList>
    </citation>
    <scope>IDENTIFICATION</scope>
</reference>
<name>W5MKT5_LEPOC</name>
<feature type="compositionally biased region" description="Basic and acidic residues" evidence="2">
    <location>
        <begin position="470"/>
        <end position="480"/>
    </location>
</feature>
<evidence type="ECO:0000256" key="2">
    <source>
        <dbReference type="SAM" id="MobiDB-lite"/>
    </source>
</evidence>
<feature type="region of interest" description="Disordered" evidence="2">
    <location>
        <begin position="314"/>
        <end position="338"/>
    </location>
</feature>
<dbReference type="InterPro" id="IPR031780">
    <property type="entry name" value="FAM65_N"/>
</dbReference>
<evidence type="ECO:0000313" key="4">
    <source>
        <dbReference type="Ensembl" id="ENSLOCP00000008994.1"/>
    </source>
</evidence>
<dbReference type="Ensembl" id="ENSLOCT00000009005.1">
    <property type="protein sequence ID" value="ENSLOCP00000008994.1"/>
    <property type="gene ID" value="ENSLOCG00000007402.1"/>
</dbReference>